<feature type="non-terminal residue" evidence="1">
    <location>
        <position position="125"/>
    </location>
</feature>
<organism evidence="1 2">
    <name type="scientific">Thryothorus ludovicianus</name>
    <name type="common">Carolina wren</name>
    <name type="synonym">Sylvia ludoviciana</name>
    <dbReference type="NCBI Taxonomy" id="74200"/>
    <lineage>
        <taxon>Eukaryota</taxon>
        <taxon>Metazoa</taxon>
        <taxon>Chordata</taxon>
        <taxon>Craniata</taxon>
        <taxon>Vertebrata</taxon>
        <taxon>Euteleostomi</taxon>
        <taxon>Archelosauria</taxon>
        <taxon>Archosauria</taxon>
        <taxon>Dinosauria</taxon>
        <taxon>Saurischia</taxon>
        <taxon>Theropoda</taxon>
        <taxon>Coelurosauria</taxon>
        <taxon>Aves</taxon>
        <taxon>Neognathae</taxon>
        <taxon>Neoaves</taxon>
        <taxon>Telluraves</taxon>
        <taxon>Australaves</taxon>
        <taxon>Passeriformes</taxon>
        <taxon>Certhiidae</taxon>
        <taxon>Troglodytinae</taxon>
        <taxon>Thryothorus</taxon>
    </lineage>
</organism>
<dbReference type="PANTHER" id="PTHR21625">
    <property type="entry name" value="NYD-SP28 PROTEIN"/>
    <property type="match status" value="1"/>
</dbReference>
<accession>A0A7K7Z2C5</accession>
<dbReference type="Proteomes" id="UP000558509">
    <property type="component" value="Unassembled WGS sequence"/>
</dbReference>
<comment type="caution">
    <text evidence="1">The sequence shown here is derived from an EMBL/GenBank/DDBJ whole genome shotgun (WGS) entry which is preliminary data.</text>
</comment>
<proteinExistence type="predicted"/>
<dbReference type="AlphaFoldDB" id="A0A7K7Z2C5"/>
<dbReference type="GO" id="GO:0003352">
    <property type="term" value="P:regulation of cilium movement"/>
    <property type="evidence" value="ECO:0007669"/>
    <property type="project" value="TreeGrafter"/>
</dbReference>
<dbReference type="GO" id="GO:0005858">
    <property type="term" value="C:axonemal dynein complex"/>
    <property type="evidence" value="ECO:0007669"/>
    <property type="project" value="InterPro"/>
</dbReference>
<dbReference type="GO" id="GO:0070286">
    <property type="term" value="P:axonemal dynein complex assembly"/>
    <property type="evidence" value="ECO:0007669"/>
    <property type="project" value="InterPro"/>
</dbReference>
<feature type="non-terminal residue" evidence="1">
    <location>
        <position position="1"/>
    </location>
</feature>
<sequence>QSLESELERITAQFQETRGRMRHLARGNAEKFRQVWIANEEEAKELVREALDAARIIQVQQLGIPWEEPRLWFMENVGPLGDRREKEEAMEVVMELLGGVGSRNAGGMFLREKDPVCPGILGNSQ</sequence>
<reference evidence="1 2" key="1">
    <citation type="submission" date="2019-09" db="EMBL/GenBank/DDBJ databases">
        <title>Bird 10,000 Genomes (B10K) Project - Family phase.</title>
        <authorList>
            <person name="Zhang G."/>
        </authorList>
    </citation>
    <scope>NUCLEOTIDE SEQUENCE [LARGE SCALE GENOMIC DNA]</scope>
    <source>
        <strain evidence="1">B10K-DU-001-68</strain>
        <tissue evidence="1">Muscle</tissue>
    </source>
</reference>
<dbReference type="InterPro" id="IPR039750">
    <property type="entry name" value="DRC1/DRC2"/>
</dbReference>
<evidence type="ECO:0000313" key="1">
    <source>
        <dbReference type="EMBL" id="NXA83358.1"/>
    </source>
</evidence>
<gene>
    <name evidence="1" type="primary">Drc1_1</name>
    <name evidence="1" type="ORF">THRLUD_R11495</name>
</gene>
<name>A0A7K7Z2C5_THRLU</name>
<dbReference type="GO" id="GO:0060285">
    <property type="term" value="P:cilium-dependent cell motility"/>
    <property type="evidence" value="ECO:0007669"/>
    <property type="project" value="TreeGrafter"/>
</dbReference>
<dbReference type="PANTHER" id="PTHR21625:SF1">
    <property type="entry name" value="DYNEIN REGULATORY COMPLEX PROTEIN 1"/>
    <property type="match status" value="1"/>
</dbReference>
<evidence type="ECO:0000313" key="2">
    <source>
        <dbReference type="Proteomes" id="UP000558509"/>
    </source>
</evidence>
<protein>
    <submittedName>
        <fullName evidence="1">DRC1 protein</fullName>
    </submittedName>
</protein>
<dbReference type="EMBL" id="VZTB01016564">
    <property type="protein sequence ID" value="NXA83358.1"/>
    <property type="molecule type" value="Genomic_DNA"/>
</dbReference>
<keyword evidence="2" id="KW-1185">Reference proteome</keyword>